<name>D5SLA1_STRCL</name>
<keyword evidence="3" id="KW-1185">Reference proteome</keyword>
<dbReference type="Proteomes" id="UP000002357">
    <property type="component" value="Plasmid pSCL4"/>
</dbReference>
<keyword evidence="2" id="KW-0614">Plasmid</keyword>
<evidence type="ECO:0000313" key="2">
    <source>
        <dbReference type="EMBL" id="EFG04694.2"/>
    </source>
</evidence>
<evidence type="ECO:0000256" key="1">
    <source>
        <dbReference type="SAM" id="MobiDB-lite"/>
    </source>
</evidence>
<protein>
    <submittedName>
        <fullName evidence="2">Uncharacterized protein</fullName>
    </submittedName>
</protein>
<dbReference type="eggNOG" id="ENOG5031QVU">
    <property type="taxonomic scope" value="Bacteria"/>
</dbReference>
<proteinExistence type="predicted"/>
<geneLocation type="plasmid" evidence="2 3">
    <name>pSCL4</name>
</geneLocation>
<sequence>MSVEPPSSPSATKPRPPDWPPNTPKPPKNPPPPPDPPPNPPVVAAEPRRRPLMANRPGAAWAFESAPWVASRAARAVTEQITAWRLPAPEGTGDVVKFLVRTAVADGGRRISVHVSEQNRLVLVLALSHRPHPAPLDPAVLTRLHRLGPRGCGSRATADGRETWAIIDTAA</sequence>
<feature type="compositionally biased region" description="Pro residues" evidence="1">
    <location>
        <begin position="17"/>
        <end position="41"/>
    </location>
</feature>
<feature type="region of interest" description="Disordered" evidence="1">
    <location>
        <begin position="1"/>
        <end position="48"/>
    </location>
</feature>
<reference evidence="2 3" key="1">
    <citation type="journal article" date="2010" name="Genome Biol. Evol.">
        <title>The sequence of a 1.8-mb bacterial linear plasmid reveals a rich evolutionary reservoir of secondary metabolic pathways.</title>
        <authorList>
            <person name="Medema M.H."/>
            <person name="Trefzer A."/>
            <person name="Kovalchuk A."/>
            <person name="van den Berg M."/>
            <person name="Mueller U."/>
            <person name="Heijne W."/>
            <person name="Wu L."/>
            <person name="Alam M.T."/>
            <person name="Ronning C.M."/>
            <person name="Nierman W.C."/>
            <person name="Bovenberg R.A.L."/>
            <person name="Breitling R."/>
            <person name="Takano E."/>
        </authorList>
    </citation>
    <scope>NUCLEOTIDE SEQUENCE [LARGE SCALE GENOMIC DNA]</scope>
    <source>
        <strain evidence="3">ATCC 27064 / DSM 738 / JCM 4710 / NBRC 13307 / NCIMB 12785 / NRRL 3585 / VKM Ac-602</strain>
        <plasmid evidence="2">pSCL4</plasmid>
    </source>
</reference>
<organism evidence="2 3">
    <name type="scientific">Streptomyces clavuligerus</name>
    <dbReference type="NCBI Taxonomy" id="1901"/>
    <lineage>
        <taxon>Bacteria</taxon>
        <taxon>Bacillati</taxon>
        <taxon>Actinomycetota</taxon>
        <taxon>Actinomycetes</taxon>
        <taxon>Kitasatosporales</taxon>
        <taxon>Streptomycetaceae</taxon>
        <taxon>Streptomyces</taxon>
    </lineage>
</organism>
<accession>D5SLA1</accession>
<dbReference type="EMBL" id="CM000914">
    <property type="protein sequence ID" value="EFG04694.2"/>
    <property type="molecule type" value="Genomic_DNA"/>
</dbReference>
<dbReference type="KEGG" id="sclf:BB341_30115"/>
<evidence type="ECO:0000313" key="3">
    <source>
        <dbReference type="Proteomes" id="UP000002357"/>
    </source>
</evidence>
<gene>
    <name evidence="2" type="ORF">SCLAV_p1208</name>
</gene>
<dbReference type="AlphaFoldDB" id="D5SLA1"/>